<organism evidence="2 3">
    <name type="scientific">Ajellomyces capsulatus</name>
    <name type="common">Darling's disease fungus</name>
    <name type="synonym">Histoplasma capsulatum</name>
    <dbReference type="NCBI Taxonomy" id="5037"/>
    <lineage>
        <taxon>Eukaryota</taxon>
        <taxon>Fungi</taxon>
        <taxon>Dikarya</taxon>
        <taxon>Ascomycota</taxon>
        <taxon>Pezizomycotina</taxon>
        <taxon>Eurotiomycetes</taxon>
        <taxon>Eurotiomycetidae</taxon>
        <taxon>Onygenales</taxon>
        <taxon>Ajellomycetaceae</taxon>
        <taxon>Histoplasma</taxon>
    </lineage>
</organism>
<gene>
    <name evidence="2" type="ORF">I7I51_01102</name>
</gene>
<feature type="region of interest" description="Disordered" evidence="1">
    <location>
        <begin position="1"/>
        <end position="25"/>
    </location>
</feature>
<dbReference type="AlphaFoldDB" id="A0A8A1MFW4"/>
<dbReference type="VEuPathDB" id="FungiDB:I7I51_01102"/>
<dbReference type="EMBL" id="CP069114">
    <property type="protein sequence ID" value="QSS64040.1"/>
    <property type="molecule type" value="Genomic_DNA"/>
</dbReference>
<accession>A0A8A1MFW4</accession>
<evidence type="ECO:0000313" key="2">
    <source>
        <dbReference type="EMBL" id="QSS64040.1"/>
    </source>
</evidence>
<protein>
    <submittedName>
        <fullName evidence="2">Uncharacterized protein</fullName>
    </submittedName>
</protein>
<dbReference type="Proteomes" id="UP000663671">
    <property type="component" value="Chromosome 1"/>
</dbReference>
<evidence type="ECO:0000256" key="1">
    <source>
        <dbReference type="SAM" id="MobiDB-lite"/>
    </source>
</evidence>
<name>A0A8A1MFW4_AJECA</name>
<evidence type="ECO:0000313" key="3">
    <source>
        <dbReference type="Proteomes" id="UP000663671"/>
    </source>
</evidence>
<proteinExistence type="predicted"/>
<sequence length="111" mass="12513">MIKRTSSSKQFSRRNSPNPQKSISISLPSFSTHLLSRNGDVHSSRAPSNHSQLTLMSTSRRNLASWNSALQTETSNVDERYLKASSLRSPNALICGMCCLTWRSRTVTWNR</sequence>
<reference evidence="2" key="1">
    <citation type="submission" date="2021-01" db="EMBL/GenBank/DDBJ databases">
        <title>Chromosome-level genome assembly of a human fungal pathogen reveals clustering of transcriptionally co-regulated genes.</title>
        <authorList>
            <person name="Voorhies M."/>
            <person name="Cohen S."/>
            <person name="Shea T.P."/>
            <person name="Petrus S."/>
            <person name="Munoz J.F."/>
            <person name="Poplawski S."/>
            <person name="Goldman W.E."/>
            <person name="Michael T."/>
            <person name="Cuomo C.A."/>
            <person name="Sil A."/>
            <person name="Beyhan S."/>
        </authorList>
    </citation>
    <scope>NUCLEOTIDE SEQUENCE</scope>
    <source>
        <strain evidence="2">WU24</strain>
    </source>
</reference>